<keyword evidence="2" id="KW-1185">Reference proteome</keyword>
<sequence>MITRNLVKINATYEFKFVSTLRLYVSHAPVLSYDSAIEMFQTANFPNRGVIPTFKMMIETLEVQLT</sequence>
<comment type="caution">
    <text evidence="1">The sequence shown here is derived from an EMBL/GenBank/DDBJ whole genome shotgun (WGS) entry which is preliminary data.</text>
</comment>
<reference evidence="2" key="1">
    <citation type="journal article" date="2022" name="Mol. Ecol. Resour.">
        <title>The genomes of chicory, endive, great burdock and yacon provide insights into Asteraceae palaeo-polyploidization history and plant inulin production.</title>
        <authorList>
            <person name="Fan W."/>
            <person name="Wang S."/>
            <person name="Wang H."/>
            <person name="Wang A."/>
            <person name="Jiang F."/>
            <person name="Liu H."/>
            <person name="Zhao H."/>
            <person name="Xu D."/>
            <person name="Zhang Y."/>
        </authorList>
    </citation>
    <scope>NUCLEOTIDE SEQUENCE [LARGE SCALE GENOMIC DNA]</scope>
    <source>
        <strain evidence="2">cv. Niubang</strain>
    </source>
</reference>
<dbReference type="EMBL" id="CM042049">
    <property type="protein sequence ID" value="KAI3748507.1"/>
    <property type="molecule type" value="Genomic_DNA"/>
</dbReference>
<accession>A0ACB9DPM4</accession>
<evidence type="ECO:0000313" key="2">
    <source>
        <dbReference type="Proteomes" id="UP001055879"/>
    </source>
</evidence>
<evidence type="ECO:0000313" key="1">
    <source>
        <dbReference type="EMBL" id="KAI3748507.1"/>
    </source>
</evidence>
<protein>
    <submittedName>
        <fullName evidence="1">Uncharacterized protein</fullName>
    </submittedName>
</protein>
<reference evidence="1 2" key="2">
    <citation type="journal article" date="2022" name="Mol. Ecol. Resour.">
        <title>The genomes of chicory, endive, great burdock and yacon provide insights into Asteraceae paleo-polyploidization history and plant inulin production.</title>
        <authorList>
            <person name="Fan W."/>
            <person name="Wang S."/>
            <person name="Wang H."/>
            <person name="Wang A."/>
            <person name="Jiang F."/>
            <person name="Liu H."/>
            <person name="Zhao H."/>
            <person name="Xu D."/>
            <person name="Zhang Y."/>
        </authorList>
    </citation>
    <scope>NUCLEOTIDE SEQUENCE [LARGE SCALE GENOMIC DNA]</scope>
    <source>
        <strain evidence="2">cv. Niubang</strain>
    </source>
</reference>
<name>A0ACB9DPM4_ARCLA</name>
<proteinExistence type="predicted"/>
<gene>
    <name evidence="1" type="ORF">L6452_11622</name>
</gene>
<dbReference type="Proteomes" id="UP001055879">
    <property type="component" value="Linkage Group LG03"/>
</dbReference>
<organism evidence="1 2">
    <name type="scientific">Arctium lappa</name>
    <name type="common">Greater burdock</name>
    <name type="synonym">Lappa major</name>
    <dbReference type="NCBI Taxonomy" id="4217"/>
    <lineage>
        <taxon>Eukaryota</taxon>
        <taxon>Viridiplantae</taxon>
        <taxon>Streptophyta</taxon>
        <taxon>Embryophyta</taxon>
        <taxon>Tracheophyta</taxon>
        <taxon>Spermatophyta</taxon>
        <taxon>Magnoliopsida</taxon>
        <taxon>eudicotyledons</taxon>
        <taxon>Gunneridae</taxon>
        <taxon>Pentapetalae</taxon>
        <taxon>asterids</taxon>
        <taxon>campanulids</taxon>
        <taxon>Asterales</taxon>
        <taxon>Asteraceae</taxon>
        <taxon>Carduoideae</taxon>
        <taxon>Cardueae</taxon>
        <taxon>Arctiinae</taxon>
        <taxon>Arctium</taxon>
    </lineage>
</organism>